<organism evidence="1">
    <name type="scientific">Anguilla anguilla</name>
    <name type="common">European freshwater eel</name>
    <name type="synonym">Muraena anguilla</name>
    <dbReference type="NCBI Taxonomy" id="7936"/>
    <lineage>
        <taxon>Eukaryota</taxon>
        <taxon>Metazoa</taxon>
        <taxon>Chordata</taxon>
        <taxon>Craniata</taxon>
        <taxon>Vertebrata</taxon>
        <taxon>Euteleostomi</taxon>
        <taxon>Actinopterygii</taxon>
        <taxon>Neopterygii</taxon>
        <taxon>Teleostei</taxon>
        <taxon>Anguilliformes</taxon>
        <taxon>Anguillidae</taxon>
        <taxon>Anguilla</taxon>
    </lineage>
</organism>
<accession>A0A0E9UJU1</accession>
<proteinExistence type="predicted"/>
<evidence type="ECO:0000313" key="1">
    <source>
        <dbReference type="EMBL" id="JAH65540.1"/>
    </source>
</evidence>
<reference evidence="1" key="2">
    <citation type="journal article" date="2015" name="Fish Shellfish Immunol.">
        <title>Early steps in the European eel (Anguilla anguilla)-Vibrio vulnificus interaction in the gills: Role of the RtxA13 toxin.</title>
        <authorList>
            <person name="Callol A."/>
            <person name="Pajuelo D."/>
            <person name="Ebbesson L."/>
            <person name="Teles M."/>
            <person name="MacKenzie S."/>
            <person name="Amaro C."/>
        </authorList>
    </citation>
    <scope>NUCLEOTIDE SEQUENCE</scope>
</reference>
<sequence length="14" mass="1563">MLICLGSLLPHRPL</sequence>
<dbReference type="EMBL" id="GBXM01043037">
    <property type="protein sequence ID" value="JAH65540.1"/>
    <property type="molecule type" value="Transcribed_RNA"/>
</dbReference>
<name>A0A0E9UJU1_ANGAN</name>
<reference evidence="1" key="1">
    <citation type="submission" date="2014-11" db="EMBL/GenBank/DDBJ databases">
        <authorList>
            <person name="Amaro Gonzalez C."/>
        </authorList>
    </citation>
    <scope>NUCLEOTIDE SEQUENCE</scope>
</reference>
<protein>
    <submittedName>
        <fullName evidence="1">Uncharacterized protein</fullName>
    </submittedName>
</protein>